<sequence>KQGVSEKNKEDEPGTVAVEKIEEKQDNKEENKVGSHDANNSKEDAAFAKDGTAAHVDRIEEEQNKAV</sequence>
<evidence type="ECO:0000256" key="1">
    <source>
        <dbReference type="SAM" id="MobiDB-lite"/>
    </source>
</evidence>
<feature type="compositionally biased region" description="Basic and acidic residues" evidence="1">
    <location>
        <begin position="19"/>
        <end position="47"/>
    </location>
</feature>
<feature type="non-terminal residue" evidence="2">
    <location>
        <position position="67"/>
    </location>
</feature>
<feature type="region of interest" description="Disordered" evidence="1">
    <location>
        <begin position="1"/>
        <end position="67"/>
    </location>
</feature>
<comment type="caution">
    <text evidence="2">The sequence shown here is derived from an EMBL/GenBank/DDBJ whole genome shotgun (WGS) entry which is preliminary data.</text>
</comment>
<dbReference type="Proteomes" id="UP000265520">
    <property type="component" value="Unassembled WGS sequence"/>
</dbReference>
<feature type="compositionally biased region" description="Basic and acidic residues" evidence="1">
    <location>
        <begin position="55"/>
        <end position="67"/>
    </location>
</feature>
<accession>A0A392WBK4</accession>
<dbReference type="AlphaFoldDB" id="A0A392WBK4"/>
<reference evidence="2 3" key="1">
    <citation type="journal article" date="2018" name="Front. Plant Sci.">
        <title>Red Clover (Trifolium pratense) and Zigzag Clover (T. medium) - A Picture of Genomic Similarities and Differences.</title>
        <authorList>
            <person name="Dluhosova J."/>
            <person name="Istvanek J."/>
            <person name="Nedelnik J."/>
            <person name="Repkova J."/>
        </authorList>
    </citation>
    <scope>NUCLEOTIDE SEQUENCE [LARGE SCALE GENOMIC DNA]</scope>
    <source>
        <strain evidence="3">cv. 10/8</strain>
        <tissue evidence="2">Leaf</tissue>
    </source>
</reference>
<feature type="compositionally biased region" description="Basic and acidic residues" evidence="1">
    <location>
        <begin position="1"/>
        <end position="12"/>
    </location>
</feature>
<evidence type="ECO:0000313" key="3">
    <source>
        <dbReference type="Proteomes" id="UP000265520"/>
    </source>
</evidence>
<evidence type="ECO:0000313" key="2">
    <source>
        <dbReference type="EMBL" id="MCI96531.1"/>
    </source>
</evidence>
<organism evidence="2 3">
    <name type="scientific">Trifolium medium</name>
    <dbReference type="NCBI Taxonomy" id="97028"/>
    <lineage>
        <taxon>Eukaryota</taxon>
        <taxon>Viridiplantae</taxon>
        <taxon>Streptophyta</taxon>
        <taxon>Embryophyta</taxon>
        <taxon>Tracheophyta</taxon>
        <taxon>Spermatophyta</taxon>
        <taxon>Magnoliopsida</taxon>
        <taxon>eudicotyledons</taxon>
        <taxon>Gunneridae</taxon>
        <taxon>Pentapetalae</taxon>
        <taxon>rosids</taxon>
        <taxon>fabids</taxon>
        <taxon>Fabales</taxon>
        <taxon>Fabaceae</taxon>
        <taxon>Papilionoideae</taxon>
        <taxon>50 kb inversion clade</taxon>
        <taxon>NPAAA clade</taxon>
        <taxon>Hologalegina</taxon>
        <taxon>IRL clade</taxon>
        <taxon>Trifolieae</taxon>
        <taxon>Trifolium</taxon>
    </lineage>
</organism>
<keyword evidence="3" id="KW-1185">Reference proteome</keyword>
<dbReference type="EMBL" id="LXQA011417157">
    <property type="protein sequence ID" value="MCI96531.1"/>
    <property type="molecule type" value="Genomic_DNA"/>
</dbReference>
<proteinExistence type="predicted"/>
<feature type="non-terminal residue" evidence="2">
    <location>
        <position position="1"/>
    </location>
</feature>
<protein>
    <submittedName>
        <fullName evidence="2">Uncharacterized protein</fullName>
    </submittedName>
</protein>
<name>A0A392WBK4_9FABA</name>